<keyword evidence="15" id="KW-1185">Reference proteome</keyword>
<dbReference type="GO" id="GO:0015031">
    <property type="term" value="P:protein transport"/>
    <property type="evidence" value="ECO:0007669"/>
    <property type="project" value="UniProtKB-KW"/>
</dbReference>
<evidence type="ECO:0000256" key="5">
    <source>
        <dbReference type="ARBA" id="ARBA00022448"/>
    </source>
</evidence>
<keyword evidence="10" id="KW-0472">Membrane</keyword>
<accession>A0A2A2LBG1</accession>
<dbReference type="GO" id="GO:0005829">
    <property type="term" value="C:cytosol"/>
    <property type="evidence" value="ECO:0007669"/>
    <property type="project" value="GOC"/>
</dbReference>
<dbReference type="GO" id="GO:0010008">
    <property type="term" value="C:endosome membrane"/>
    <property type="evidence" value="ECO:0007669"/>
    <property type="project" value="TreeGrafter"/>
</dbReference>
<dbReference type="InterPro" id="IPR015404">
    <property type="entry name" value="Vps5_C"/>
</dbReference>
<dbReference type="FunFam" id="3.30.1520.10:FF:000016">
    <property type="entry name" value="Sorting nexin 2"/>
    <property type="match status" value="1"/>
</dbReference>
<comment type="caution">
    <text evidence="14">The sequence shown here is derived from an EMBL/GenBank/DDBJ whole genome shotgun (WGS) entry which is preliminary data.</text>
</comment>
<dbReference type="Proteomes" id="UP000218231">
    <property type="component" value="Unassembled WGS sequence"/>
</dbReference>
<gene>
    <name evidence="14" type="ORF">WR25_16128</name>
</gene>
<evidence type="ECO:0000256" key="4">
    <source>
        <dbReference type="ARBA" id="ARBA00010883"/>
    </source>
</evidence>
<evidence type="ECO:0000256" key="8">
    <source>
        <dbReference type="ARBA" id="ARBA00022927"/>
    </source>
</evidence>
<dbReference type="Gene3D" id="3.30.1520.10">
    <property type="entry name" value="Phox-like domain"/>
    <property type="match status" value="1"/>
</dbReference>
<comment type="similarity">
    <text evidence="4">Belongs to the sorting nexin family.</text>
</comment>
<name>A0A2A2LBG1_9BILA</name>
<dbReference type="OrthoDB" id="271164at2759"/>
<feature type="compositionally biased region" description="Polar residues" evidence="12">
    <location>
        <begin position="99"/>
        <end position="122"/>
    </location>
</feature>
<dbReference type="STRING" id="2018661.A0A2A2LBG1"/>
<dbReference type="PANTHER" id="PTHR10555">
    <property type="entry name" value="SORTING NEXIN"/>
    <property type="match status" value="1"/>
</dbReference>
<keyword evidence="9" id="KW-0333">Golgi apparatus</keyword>
<dbReference type="GO" id="GO:0005794">
    <property type="term" value="C:Golgi apparatus"/>
    <property type="evidence" value="ECO:0007669"/>
    <property type="project" value="UniProtKB-SubCell"/>
</dbReference>
<feature type="region of interest" description="Disordered" evidence="12">
    <location>
        <begin position="75"/>
        <end position="170"/>
    </location>
</feature>
<keyword evidence="11" id="KW-0175">Coiled coil</keyword>
<evidence type="ECO:0000256" key="3">
    <source>
        <dbReference type="ARBA" id="ARBA00004555"/>
    </source>
</evidence>
<evidence type="ECO:0000313" key="15">
    <source>
        <dbReference type="Proteomes" id="UP000218231"/>
    </source>
</evidence>
<dbReference type="CDD" id="cd07623">
    <property type="entry name" value="BAR_SNX1_2"/>
    <property type="match status" value="1"/>
</dbReference>
<dbReference type="GO" id="GO:0035091">
    <property type="term" value="F:phosphatidylinositol binding"/>
    <property type="evidence" value="ECO:0007669"/>
    <property type="project" value="InterPro"/>
</dbReference>
<evidence type="ECO:0000313" key="14">
    <source>
        <dbReference type="EMBL" id="PAV83397.1"/>
    </source>
</evidence>
<dbReference type="Pfam" id="PF00787">
    <property type="entry name" value="PX"/>
    <property type="match status" value="1"/>
</dbReference>
<keyword evidence="6" id="KW-0963">Cytoplasm</keyword>
<dbReference type="EMBL" id="LIAE01006965">
    <property type="protein sequence ID" value="PAV83397.1"/>
    <property type="molecule type" value="Genomic_DNA"/>
</dbReference>
<evidence type="ECO:0000256" key="1">
    <source>
        <dbReference type="ARBA" id="ARBA00004287"/>
    </source>
</evidence>
<feature type="compositionally biased region" description="Polar residues" evidence="12">
    <location>
        <begin position="155"/>
        <end position="164"/>
    </location>
</feature>
<keyword evidence="8" id="KW-0653">Protein transport</keyword>
<evidence type="ECO:0000256" key="10">
    <source>
        <dbReference type="ARBA" id="ARBA00023136"/>
    </source>
</evidence>
<evidence type="ECO:0000256" key="11">
    <source>
        <dbReference type="SAM" id="Coils"/>
    </source>
</evidence>
<dbReference type="GO" id="GO:0034498">
    <property type="term" value="P:early endosome to Golgi transport"/>
    <property type="evidence" value="ECO:0007669"/>
    <property type="project" value="TreeGrafter"/>
</dbReference>
<dbReference type="PROSITE" id="PS50195">
    <property type="entry name" value="PX"/>
    <property type="match status" value="1"/>
</dbReference>
<dbReference type="Gene3D" id="1.20.1270.60">
    <property type="entry name" value="Arfaptin homology (AH) domain/BAR domain"/>
    <property type="match status" value="1"/>
</dbReference>
<dbReference type="InterPro" id="IPR036871">
    <property type="entry name" value="PX_dom_sf"/>
</dbReference>
<dbReference type="SMART" id="SM00312">
    <property type="entry name" value="PX"/>
    <property type="match status" value="1"/>
</dbReference>
<evidence type="ECO:0000256" key="7">
    <source>
        <dbReference type="ARBA" id="ARBA00022553"/>
    </source>
</evidence>
<proteinExistence type="inferred from homology"/>
<sequence>MLREEDNLDGFEGAETGGGENGTNGTNGHRSEQYGREQPPPIPLLDEDDCEEINLGGETVASKLRLDTNILSNNFYNPDADITHTGKSVTPPPTEDNSKAANRQFSSPLVSSIGDSSNTASISPPLEEPNKTSEAAKVVISPFGADTESEEKKMASNSRAGTSNSEPATVTATASSSRAALSPIQEQANYTMNVSITEFEKRGDGMNAYIVYKLVCIVAGVQGYQDRTYEVWRRFSDFLGLHDKLIEKYLSKGVVVPPTPEKSISAMTKTKTTSDPNLSRDVAVRRCRQLERFIRRVVQHPRMRVDCDVRDFLTLEAELPKAINTSALSSAGVKRMFKTVGEVFNKMAFHMEEGDRWFEQALSHIDELDEALRRLLSLAEKMAGDRKELAHSGEMLSKGLSMLASCEESTALSRALSHLTETEENVAVLWERQSEADTVVFVEAVQEYVGLIGSLRDVFDERVRVWQQWQTAQQNLAKKREQKAKLELSGRNDRVAQVRDEIDEAVRKMDALEAEFGELSKLIREEVARFESQRRADMKKIIISYLESLLKTHQEILKLWEKFEPETHAIIV</sequence>
<dbReference type="FunFam" id="1.20.1270.60:FF:000022">
    <property type="entry name" value="Sorting nexin 3 protein"/>
    <property type="match status" value="1"/>
</dbReference>
<feature type="region of interest" description="Disordered" evidence="12">
    <location>
        <begin position="1"/>
        <end position="48"/>
    </location>
</feature>
<evidence type="ECO:0000256" key="2">
    <source>
        <dbReference type="ARBA" id="ARBA00004496"/>
    </source>
</evidence>
<feature type="coiled-coil region" evidence="11">
    <location>
        <begin position="495"/>
        <end position="522"/>
    </location>
</feature>
<dbReference type="InterPro" id="IPR027267">
    <property type="entry name" value="AH/BAR_dom_sf"/>
</dbReference>
<evidence type="ECO:0000256" key="9">
    <source>
        <dbReference type="ARBA" id="ARBA00023034"/>
    </source>
</evidence>
<dbReference type="InterPro" id="IPR001683">
    <property type="entry name" value="PX_dom"/>
</dbReference>
<evidence type="ECO:0000256" key="12">
    <source>
        <dbReference type="SAM" id="MobiDB-lite"/>
    </source>
</evidence>
<evidence type="ECO:0000256" key="6">
    <source>
        <dbReference type="ARBA" id="ARBA00022490"/>
    </source>
</evidence>
<protein>
    <recommendedName>
        <fullName evidence="13">PX domain-containing protein</fullName>
    </recommendedName>
</protein>
<organism evidence="14 15">
    <name type="scientific">Diploscapter pachys</name>
    <dbReference type="NCBI Taxonomy" id="2018661"/>
    <lineage>
        <taxon>Eukaryota</taxon>
        <taxon>Metazoa</taxon>
        <taxon>Ecdysozoa</taxon>
        <taxon>Nematoda</taxon>
        <taxon>Chromadorea</taxon>
        <taxon>Rhabditida</taxon>
        <taxon>Rhabditina</taxon>
        <taxon>Rhabditomorpha</taxon>
        <taxon>Rhabditoidea</taxon>
        <taxon>Rhabditidae</taxon>
        <taxon>Diploscapter</taxon>
    </lineage>
</organism>
<dbReference type="SUPFAM" id="SSF103657">
    <property type="entry name" value="BAR/IMD domain-like"/>
    <property type="match status" value="1"/>
</dbReference>
<dbReference type="AlphaFoldDB" id="A0A2A2LBG1"/>
<dbReference type="SUPFAM" id="SSF64268">
    <property type="entry name" value="PX domain"/>
    <property type="match status" value="1"/>
</dbReference>
<comment type="subcellular location">
    <subcellularLocation>
        <location evidence="2">Cytoplasm</location>
    </subcellularLocation>
    <subcellularLocation>
        <location evidence="3">Golgi apparatus</location>
    </subcellularLocation>
    <subcellularLocation>
        <location evidence="1">Membrane</location>
        <topology evidence="1">Peripheral membrane protein</topology>
        <orientation evidence="1">Cytoplasmic side</orientation>
    </subcellularLocation>
</comment>
<dbReference type="GO" id="GO:0098796">
    <property type="term" value="C:membrane protein complex"/>
    <property type="evidence" value="ECO:0007669"/>
    <property type="project" value="UniProtKB-ARBA"/>
</dbReference>
<keyword evidence="5" id="KW-0813">Transport</keyword>
<dbReference type="PANTHER" id="PTHR10555:SF170">
    <property type="entry name" value="FI18122P1"/>
    <property type="match status" value="1"/>
</dbReference>
<dbReference type="Pfam" id="PF09325">
    <property type="entry name" value="Vps5"/>
    <property type="match status" value="1"/>
</dbReference>
<keyword evidence="7" id="KW-0597">Phosphoprotein</keyword>
<feature type="domain" description="PX" evidence="13">
    <location>
        <begin position="190"/>
        <end position="320"/>
    </location>
</feature>
<evidence type="ECO:0000259" key="13">
    <source>
        <dbReference type="PROSITE" id="PS50195"/>
    </source>
</evidence>
<reference evidence="14 15" key="1">
    <citation type="journal article" date="2017" name="Curr. Biol.">
        <title>Genome architecture and evolution of a unichromosomal asexual nematode.</title>
        <authorList>
            <person name="Fradin H."/>
            <person name="Zegar C."/>
            <person name="Gutwein M."/>
            <person name="Lucas J."/>
            <person name="Kovtun M."/>
            <person name="Corcoran D."/>
            <person name="Baugh L.R."/>
            <person name="Kiontke K."/>
            <person name="Gunsalus K."/>
            <person name="Fitch D.H."/>
            <person name="Piano F."/>
        </authorList>
    </citation>
    <scope>NUCLEOTIDE SEQUENCE [LARGE SCALE GENOMIC DNA]</scope>
    <source>
        <strain evidence="14">PF1309</strain>
    </source>
</reference>